<dbReference type="VEuPathDB" id="TrichDB:TRFO_14436"/>
<dbReference type="Gene3D" id="1.20.120.1240">
    <property type="entry name" value="Dynamin, middle domain"/>
    <property type="match status" value="1"/>
</dbReference>
<keyword evidence="1" id="KW-0547">Nucleotide-binding</keyword>
<dbReference type="Gene3D" id="3.40.50.300">
    <property type="entry name" value="P-loop containing nucleotide triphosphate hydrolases"/>
    <property type="match status" value="1"/>
</dbReference>
<dbReference type="AlphaFoldDB" id="A0A1J4KV29"/>
<name>A0A1J4KV29_9EUKA</name>
<dbReference type="EMBL" id="MLAK01000272">
    <property type="protein sequence ID" value="OHT15091.1"/>
    <property type="molecule type" value="Genomic_DNA"/>
</dbReference>
<dbReference type="InterPro" id="IPR003130">
    <property type="entry name" value="GED"/>
</dbReference>
<dbReference type="GO" id="GO:0016020">
    <property type="term" value="C:membrane"/>
    <property type="evidence" value="ECO:0007669"/>
    <property type="project" value="TreeGrafter"/>
</dbReference>
<dbReference type="InterPro" id="IPR027417">
    <property type="entry name" value="P-loop_NTPase"/>
</dbReference>
<evidence type="ECO:0000256" key="2">
    <source>
        <dbReference type="ARBA" id="ARBA00023134"/>
    </source>
</evidence>
<dbReference type="Pfam" id="PF00350">
    <property type="entry name" value="Dynamin_N"/>
    <property type="match status" value="1"/>
</dbReference>
<accession>A0A1J4KV29</accession>
<protein>
    <submittedName>
        <fullName evidence="5">Dynamin central region family protein</fullName>
    </submittedName>
</protein>
<dbReference type="GO" id="GO:0005737">
    <property type="term" value="C:cytoplasm"/>
    <property type="evidence" value="ECO:0007669"/>
    <property type="project" value="TreeGrafter"/>
</dbReference>
<dbReference type="InterPro" id="IPR030381">
    <property type="entry name" value="G_DYNAMIN_dom"/>
</dbReference>
<evidence type="ECO:0000313" key="5">
    <source>
        <dbReference type="EMBL" id="OHT15091.1"/>
    </source>
</evidence>
<evidence type="ECO:0000259" key="3">
    <source>
        <dbReference type="PROSITE" id="PS51388"/>
    </source>
</evidence>
<dbReference type="PANTHER" id="PTHR11566">
    <property type="entry name" value="DYNAMIN"/>
    <property type="match status" value="1"/>
</dbReference>
<dbReference type="PANTHER" id="PTHR11566:SF21">
    <property type="entry name" value="DYNAMIN RELATED PROTEIN 1, ISOFORM A"/>
    <property type="match status" value="1"/>
</dbReference>
<dbReference type="InterPro" id="IPR020850">
    <property type="entry name" value="GED_dom"/>
</dbReference>
<dbReference type="InterPro" id="IPR022812">
    <property type="entry name" value="Dynamin"/>
</dbReference>
<dbReference type="InterPro" id="IPR001401">
    <property type="entry name" value="Dynamin_GTPase"/>
</dbReference>
<dbReference type="FunFam" id="3.40.50.300:FF:001027">
    <property type="entry name" value="dynamin-related protein 3A"/>
    <property type="match status" value="1"/>
</dbReference>
<organism evidence="5 6">
    <name type="scientific">Tritrichomonas foetus</name>
    <dbReference type="NCBI Taxonomy" id="1144522"/>
    <lineage>
        <taxon>Eukaryota</taxon>
        <taxon>Metamonada</taxon>
        <taxon>Parabasalia</taxon>
        <taxon>Tritrichomonadida</taxon>
        <taxon>Tritrichomonadidae</taxon>
        <taxon>Tritrichomonas</taxon>
    </lineage>
</organism>
<dbReference type="SMART" id="SM00053">
    <property type="entry name" value="DYNc"/>
    <property type="match status" value="1"/>
</dbReference>
<evidence type="ECO:0000313" key="6">
    <source>
        <dbReference type="Proteomes" id="UP000179807"/>
    </source>
</evidence>
<keyword evidence="2" id="KW-0342">GTP-binding</keyword>
<dbReference type="Pfam" id="PF02212">
    <property type="entry name" value="GED"/>
    <property type="match status" value="1"/>
</dbReference>
<dbReference type="GO" id="GO:0003924">
    <property type="term" value="F:GTPase activity"/>
    <property type="evidence" value="ECO:0007669"/>
    <property type="project" value="InterPro"/>
</dbReference>
<dbReference type="InterPro" id="IPR000375">
    <property type="entry name" value="Dynamin_stalk"/>
</dbReference>
<evidence type="ECO:0000259" key="4">
    <source>
        <dbReference type="PROSITE" id="PS51718"/>
    </source>
</evidence>
<dbReference type="SMART" id="SM00302">
    <property type="entry name" value="GED"/>
    <property type="match status" value="1"/>
</dbReference>
<dbReference type="GO" id="GO:0005525">
    <property type="term" value="F:GTP binding"/>
    <property type="evidence" value="ECO:0007669"/>
    <property type="project" value="InterPro"/>
</dbReference>
<dbReference type="PRINTS" id="PR00195">
    <property type="entry name" value="DYNAMIN"/>
</dbReference>
<feature type="domain" description="Dynamin-type G" evidence="4">
    <location>
        <begin position="22"/>
        <end position="291"/>
    </location>
</feature>
<feature type="domain" description="GED" evidence="3">
    <location>
        <begin position="520"/>
        <end position="611"/>
    </location>
</feature>
<dbReference type="PROSITE" id="PS51718">
    <property type="entry name" value="G_DYNAMIN_2"/>
    <property type="match status" value="1"/>
</dbReference>
<reference evidence="5" key="1">
    <citation type="submission" date="2016-10" db="EMBL/GenBank/DDBJ databases">
        <authorList>
            <person name="Benchimol M."/>
            <person name="Almeida L.G."/>
            <person name="Vasconcelos A.T."/>
            <person name="Perreira-Neves A."/>
            <person name="Rosa I.A."/>
            <person name="Tasca T."/>
            <person name="Bogo M.R."/>
            <person name="de Souza W."/>
        </authorList>
    </citation>
    <scope>NUCLEOTIDE SEQUENCE [LARGE SCALE GENOMIC DNA]</scope>
    <source>
        <strain evidence="5">K</strain>
    </source>
</reference>
<dbReference type="GeneID" id="94832520"/>
<dbReference type="Proteomes" id="UP000179807">
    <property type="component" value="Unassembled WGS sequence"/>
</dbReference>
<dbReference type="RefSeq" id="XP_068368227.1">
    <property type="nucleotide sequence ID" value="XM_068497816.1"/>
</dbReference>
<dbReference type="OrthoDB" id="5061070at2759"/>
<dbReference type="GO" id="GO:0005874">
    <property type="term" value="C:microtubule"/>
    <property type="evidence" value="ECO:0007669"/>
    <property type="project" value="TreeGrafter"/>
</dbReference>
<dbReference type="Pfam" id="PF01031">
    <property type="entry name" value="Dynamin_M"/>
    <property type="match status" value="1"/>
</dbReference>
<evidence type="ECO:0000256" key="1">
    <source>
        <dbReference type="ARBA" id="ARBA00022741"/>
    </source>
</evidence>
<dbReference type="SUPFAM" id="SSF52540">
    <property type="entry name" value="P-loop containing nucleoside triphosphate hydrolases"/>
    <property type="match status" value="1"/>
</dbReference>
<proteinExistence type="predicted"/>
<gene>
    <name evidence="5" type="ORF">TRFO_14436</name>
</gene>
<dbReference type="GO" id="GO:0008017">
    <property type="term" value="F:microtubule binding"/>
    <property type="evidence" value="ECO:0007669"/>
    <property type="project" value="TreeGrafter"/>
</dbReference>
<dbReference type="CDD" id="cd08771">
    <property type="entry name" value="DLP_1"/>
    <property type="match status" value="1"/>
</dbReference>
<dbReference type="InterPro" id="IPR045063">
    <property type="entry name" value="Dynamin_N"/>
</dbReference>
<dbReference type="PROSITE" id="PS51388">
    <property type="entry name" value="GED"/>
    <property type="match status" value="1"/>
</dbReference>
<sequence length="611" mass="68465">MEKLIPTINKLQDVFNTIGGNQIDLPQIVVVGCQSSGKSSVLEAIVGKDFLPRGAGIVTKRPLVLQLVHVGMGEEEYGEFLHCQGKKFTSYLDMRQEIADETERTTGDGRNVSSQPINLRIQSASVPTLTMVDLPGLTKVAIEGQDPAIVEQIHTMVLQYITPKNSLILAVTPANQDLANSDSLRIAREVDPEGERTIGVITKVDLMDAGTDASQILENKVYPLKLGYIGVVNRSQRDIDTGKSMKDSLAHEADFFNTNPVYKIYTDRCGIKVLSTQLNKILVEHIRKAIPGLRTRVGQMITDKETELQRYGEDPTKGAFDSREIVMNILNQYVNNFDDLIQGKVGEQIDDDLKGGARISRIFTNQFEKEISEAPTVGATQLREVWFLIRNQSGITAPIYISHQAFESLIRRHIEDLRPPALKAVNLVANEILNIHAQVSFTELERYPAVKDAIRNVVEDLVNSCVEPTVQFVNDVIDNEKIFINTARHDFRGAAVLQEKKQKEGPPVKKTRKQEDQENTKTLVNLCARYFELVRLQIVDLIPKAVVMMLVEGSTKQLRDILLKKVYGSNIADEMMKEDPRITTNRNKCNKVLTALRKAQSILNEVRQISI</sequence>
<dbReference type="FunFam" id="1.20.120.1240:FF:000024">
    <property type="entry name" value="Dynamin central region family protein"/>
    <property type="match status" value="1"/>
</dbReference>
<keyword evidence="6" id="KW-1185">Reference proteome</keyword>
<comment type="caution">
    <text evidence="5">The sequence shown here is derived from an EMBL/GenBank/DDBJ whole genome shotgun (WGS) entry which is preliminary data.</text>
</comment>